<gene>
    <name evidence="2" type="ORF">AHMF7616_04172</name>
</gene>
<feature type="signal peptide" evidence="1">
    <location>
        <begin position="1"/>
        <end position="22"/>
    </location>
</feature>
<organism evidence="2 3">
    <name type="scientific">Adhaeribacter pallidiroseus</name>
    <dbReference type="NCBI Taxonomy" id="2072847"/>
    <lineage>
        <taxon>Bacteria</taxon>
        <taxon>Pseudomonadati</taxon>
        <taxon>Bacteroidota</taxon>
        <taxon>Cytophagia</taxon>
        <taxon>Cytophagales</taxon>
        <taxon>Hymenobacteraceae</taxon>
        <taxon>Adhaeribacter</taxon>
    </lineage>
</organism>
<dbReference type="CDD" id="cd03398">
    <property type="entry name" value="PAP2_haloperoxidase"/>
    <property type="match status" value="1"/>
</dbReference>
<dbReference type="PANTHER" id="PTHR34599:SF1">
    <property type="entry name" value="PHOSPHATIDIC ACID PHOSPHATASE TYPE 2_HALOPEROXIDASE DOMAIN-CONTAINING PROTEIN"/>
    <property type="match status" value="1"/>
</dbReference>
<dbReference type="PROSITE" id="PS51257">
    <property type="entry name" value="PROKAR_LIPOPROTEIN"/>
    <property type="match status" value="1"/>
</dbReference>
<dbReference type="AlphaFoldDB" id="A0A369QMF9"/>
<name>A0A369QMF9_9BACT</name>
<reference evidence="2 3" key="1">
    <citation type="submission" date="2018-04" db="EMBL/GenBank/DDBJ databases">
        <title>Adhaeribacter sp. HMF7616 genome sequencing and assembly.</title>
        <authorList>
            <person name="Kang H."/>
            <person name="Kang J."/>
            <person name="Cha I."/>
            <person name="Kim H."/>
            <person name="Joh K."/>
        </authorList>
    </citation>
    <scope>NUCLEOTIDE SEQUENCE [LARGE SCALE GENOMIC DNA]</scope>
    <source>
        <strain evidence="2 3">HMF7616</strain>
    </source>
</reference>
<dbReference type="Gene3D" id="1.10.606.20">
    <property type="match status" value="1"/>
</dbReference>
<dbReference type="OrthoDB" id="7793240at2"/>
<evidence type="ECO:0000313" key="3">
    <source>
        <dbReference type="Proteomes" id="UP000253919"/>
    </source>
</evidence>
<dbReference type="PANTHER" id="PTHR34599">
    <property type="entry name" value="PEROXIDASE-RELATED"/>
    <property type="match status" value="1"/>
</dbReference>
<evidence type="ECO:0000256" key="1">
    <source>
        <dbReference type="SAM" id="SignalP"/>
    </source>
</evidence>
<dbReference type="SUPFAM" id="SSF48317">
    <property type="entry name" value="Acid phosphatase/Vanadium-dependent haloperoxidase"/>
    <property type="match status" value="1"/>
</dbReference>
<dbReference type="InterPro" id="IPR052559">
    <property type="entry name" value="V-haloperoxidase"/>
</dbReference>
<keyword evidence="1" id="KW-0732">Signal</keyword>
<dbReference type="Proteomes" id="UP000253919">
    <property type="component" value="Unassembled WGS sequence"/>
</dbReference>
<accession>A0A369QMF9</accession>
<proteinExistence type="predicted"/>
<comment type="caution">
    <text evidence="2">The sequence shown here is derived from an EMBL/GenBank/DDBJ whole genome shotgun (WGS) entry which is preliminary data.</text>
</comment>
<dbReference type="InterPro" id="IPR036938">
    <property type="entry name" value="PAP2/HPO_sf"/>
</dbReference>
<sequence length="441" mass="48273">MKTIRIFSIALLFSLACSLASCEIFPDHKGEVKVKNKPMSGQLLADWIRLHLKLIRSTTGVGTPALSRHFAYASLALYESIAPSDKQYLSLSGQLQGLTSLPAPPVGKDICWPASANAAMASMLRAFYANTPHSATRIDSLENAYAQNFAQTGFNTASIETGASYGKVMAQAILEYAKTDGFTAVHPPYVAPTGEGLWIPTPPAFAPAAVPYLGTNRKFVKDNIVPLVPPTAFSKDPGSAFYGMVKEVYDASTHLTEEQKTIAAFWEDIPNGKYYTASGHWASILRQVIMSKKLSLLESSVAYAKMCLAVNDAFINCFTVKYQHNLIRPVTYIRQYLNQPEWSSAIMTPNHPEYPSAHTSLCMAAATALSEALGNRVSFTDQAYSDVGFQPRHFQNFEAAAQEAGMSRFYGGIHYKASINAGLELGKKSAQNLIKHLQFRK</sequence>
<evidence type="ECO:0000313" key="2">
    <source>
        <dbReference type="EMBL" id="RDC65542.1"/>
    </source>
</evidence>
<dbReference type="RefSeq" id="WP_115374534.1">
    <property type="nucleotide sequence ID" value="NZ_QASA01000001.1"/>
</dbReference>
<dbReference type="EMBL" id="QASA01000001">
    <property type="protein sequence ID" value="RDC65542.1"/>
    <property type="molecule type" value="Genomic_DNA"/>
</dbReference>
<keyword evidence="3" id="KW-1185">Reference proteome</keyword>
<feature type="chain" id="PRO_5016621202" evidence="1">
    <location>
        <begin position="23"/>
        <end position="441"/>
    </location>
</feature>
<protein>
    <submittedName>
        <fullName evidence="2">Uncharacterized protein</fullName>
    </submittedName>
</protein>